<dbReference type="KEGG" id="amex:103030564"/>
<dbReference type="InterPro" id="IPR002209">
    <property type="entry name" value="Fibroblast_GF_fam"/>
</dbReference>
<gene>
    <name evidence="5" type="ORF">AMEX_G12898</name>
</gene>
<dbReference type="Gene3D" id="2.80.10.50">
    <property type="match status" value="1"/>
</dbReference>
<keyword evidence="4" id="KW-0732">Signal</keyword>
<evidence type="ECO:0000256" key="3">
    <source>
        <dbReference type="ARBA" id="ARBA00022525"/>
    </source>
</evidence>
<accession>A0A8T2LRE8</accession>
<dbReference type="AlphaFoldDB" id="A0A8T2LRE8"/>
<dbReference type="Pfam" id="PF00167">
    <property type="entry name" value="FGF"/>
    <property type="match status" value="1"/>
</dbReference>
<evidence type="ECO:0000256" key="1">
    <source>
        <dbReference type="ARBA" id="ARBA00004613"/>
    </source>
</evidence>
<name>A0A8T2LRE8_ASTMX</name>
<feature type="chain" id="PRO_5035908129" evidence="4">
    <location>
        <begin position="21"/>
        <end position="242"/>
    </location>
</feature>
<feature type="signal peptide" evidence="4">
    <location>
        <begin position="1"/>
        <end position="20"/>
    </location>
</feature>
<dbReference type="SUPFAM" id="SSF50353">
    <property type="entry name" value="Cytokine"/>
    <property type="match status" value="1"/>
</dbReference>
<comment type="caution">
    <text evidence="5">The sequence shown here is derived from an EMBL/GenBank/DDBJ whole genome shotgun (WGS) entry which is preliminary data.</text>
</comment>
<evidence type="ECO:0000313" key="6">
    <source>
        <dbReference type="Proteomes" id="UP000752171"/>
    </source>
</evidence>
<reference evidence="5 6" key="1">
    <citation type="submission" date="2021-07" db="EMBL/GenBank/DDBJ databases">
        <authorList>
            <person name="Imarazene B."/>
            <person name="Zahm M."/>
            <person name="Klopp C."/>
            <person name="Cabau C."/>
            <person name="Beille S."/>
            <person name="Jouanno E."/>
            <person name="Castinel A."/>
            <person name="Lluch J."/>
            <person name="Gil L."/>
            <person name="Kuchtly C."/>
            <person name="Lopez Roques C."/>
            <person name="Donnadieu C."/>
            <person name="Parrinello H."/>
            <person name="Journot L."/>
            <person name="Du K."/>
            <person name="Schartl M."/>
            <person name="Retaux S."/>
            <person name="Guiguen Y."/>
        </authorList>
    </citation>
    <scope>NUCLEOTIDE SEQUENCE [LARGE SCALE GENOMIC DNA]</scope>
    <source>
        <strain evidence="5">Pach_M1</strain>
        <tissue evidence="5">Testis</tissue>
    </source>
</reference>
<sequence length="242" mass="28453">MLSRLLLCWVVLRLHAPCTCFPLQQEPSPDDVLAEDLEEHRQAEEEASTNYLKRKNVNERAQRITHQESKGIITHLKNPTKGCFSVLNVKSNKFLCLDSERKLYTSEDDSNEDCWFHRINRHKHYRVFQSCTGDVMIILNQKNASVHTLDSSELSSFISIKRHKKRTNHRKRRSWHIDPSDPLGSEYPYQKTINSQKREPEYSSNIFKETIALVDDPLQVLLPHSPLSPTLEKNWRNKKFRF</sequence>
<dbReference type="Proteomes" id="UP000752171">
    <property type="component" value="Unassembled WGS sequence"/>
</dbReference>
<evidence type="ECO:0000256" key="2">
    <source>
        <dbReference type="ARBA" id="ARBA00007936"/>
    </source>
</evidence>
<protein>
    <submittedName>
        <fullName evidence="5">Fibroblast growth factor 23-like</fullName>
    </submittedName>
</protein>
<comment type="similarity">
    <text evidence="2">Belongs to the heparin-binding growth factors family.</text>
</comment>
<comment type="subcellular location">
    <subcellularLocation>
        <location evidence="1">Secreted</location>
    </subcellularLocation>
</comment>
<dbReference type="GO" id="GO:0008083">
    <property type="term" value="F:growth factor activity"/>
    <property type="evidence" value="ECO:0007669"/>
    <property type="project" value="InterPro"/>
</dbReference>
<keyword evidence="3" id="KW-0964">Secreted</keyword>
<dbReference type="InterPro" id="IPR008996">
    <property type="entry name" value="IL1/FGF"/>
</dbReference>
<proteinExistence type="inferred from homology"/>
<evidence type="ECO:0000256" key="4">
    <source>
        <dbReference type="SAM" id="SignalP"/>
    </source>
</evidence>
<evidence type="ECO:0000313" key="5">
    <source>
        <dbReference type="EMBL" id="KAG9271956.1"/>
    </source>
</evidence>
<organism evidence="5 6">
    <name type="scientific">Astyanax mexicanus</name>
    <name type="common">Blind cave fish</name>
    <name type="synonym">Astyanax fasciatus mexicanus</name>
    <dbReference type="NCBI Taxonomy" id="7994"/>
    <lineage>
        <taxon>Eukaryota</taxon>
        <taxon>Metazoa</taxon>
        <taxon>Chordata</taxon>
        <taxon>Craniata</taxon>
        <taxon>Vertebrata</taxon>
        <taxon>Euteleostomi</taxon>
        <taxon>Actinopterygii</taxon>
        <taxon>Neopterygii</taxon>
        <taxon>Teleostei</taxon>
        <taxon>Ostariophysi</taxon>
        <taxon>Characiformes</taxon>
        <taxon>Characoidei</taxon>
        <taxon>Acestrorhamphidae</taxon>
        <taxon>Acestrorhamphinae</taxon>
        <taxon>Astyanax</taxon>
    </lineage>
</organism>
<dbReference type="GO" id="GO:0005576">
    <property type="term" value="C:extracellular region"/>
    <property type="evidence" value="ECO:0007669"/>
    <property type="project" value="UniProtKB-SubCell"/>
</dbReference>
<dbReference type="EMBL" id="JAICCE010000010">
    <property type="protein sequence ID" value="KAG9271956.1"/>
    <property type="molecule type" value="Genomic_DNA"/>
</dbReference>